<sequence length="65" mass="7281">MRVHLRHVRAALLCANGLRCWCRANGVDLRRLCREGLPVAEFAHLQTDPFAQAVIEAARREASNA</sequence>
<evidence type="ECO:0000313" key="2">
    <source>
        <dbReference type="Proteomes" id="UP001430360"/>
    </source>
</evidence>
<evidence type="ECO:0000313" key="1">
    <source>
        <dbReference type="EMBL" id="MCD9097035.1"/>
    </source>
</evidence>
<proteinExistence type="predicted"/>
<comment type="caution">
    <text evidence="1">The sequence shown here is derived from an EMBL/GenBank/DDBJ whole genome shotgun (WGS) entry which is preliminary data.</text>
</comment>
<gene>
    <name evidence="1" type="ORF">LTT95_08795</name>
</gene>
<dbReference type="Proteomes" id="UP001430360">
    <property type="component" value="Unassembled WGS sequence"/>
</dbReference>
<name>A0ABS8UBZ9_9GAMM</name>
<organism evidence="1 2">
    <name type="scientific">Luteimonas fraxinea</name>
    <dbReference type="NCBI Taxonomy" id="2901869"/>
    <lineage>
        <taxon>Bacteria</taxon>
        <taxon>Pseudomonadati</taxon>
        <taxon>Pseudomonadota</taxon>
        <taxon>Gammaproteobacteria</taxon>
        <taxon>Lysobacterales</taxon>
        <taxon>Lysobacteraceae</taxon>
        <taxon>Luteimonas</taxon>
    </lineage>
</organism>
<keyword evidence="2" id="KW-1185">Reference proteome</keyword>
<reference evidence="1" key="2">
    <citation type="journal article" date="2022" name="Syst. Appl. Microbiol.">
        <title>Physiological and genomic characterisation of Luteimonas fraxinea sp. nov., a bacterial species associated with trees tolerant to ash dieback.</title>
        <authorList>
            <person name="Ulrich K."/>
            <person name="Becker R."/>
            <person name="Behrendt U."/>
            <person name="Kube M."/>
            <person name="Schneck V."/>
            <person name="Ulrich A."/>
        </authorList>
    </citation>
    <scope>NUCLEOTIDE SEQUENCE</scope>
    <source>
        <strain evidence="1">A1P009</strain>
    </source>
</reference>
<dbReference type="RefSeq" id="WP_232135970.1">
    <property type="nucleotide sequence ID" value="NZ_JAJQKU010000002.1"/>
</dbReference>
<protein>
    <submittedName>
        <fullName evidence="1">Uncharacterized protein</fullName>
    </submittedName>
</protein>
<reference evidence="1" key="1">
    <citation type="submission" date="2021-12" db="EMBL/GenBank/DDBJ databases">
        <authorList>
            <person name="Ulrich A."/>
        </authorList>
    </citation>
    <scope>NUCLEOTIDE SEQUENCE</scope>
    <source>
        <strain evidence="1">A1P009</strain>
    </source>
</reference>
<dbReference type="EMBL" id="JAJQKU010000002">
    <property type="protein sequence ID" value="MCD9097035.1"/>
    <property type="molecule type" value="Genomic_DNA"/>
</dbReference>
<accession>A0ABS8UBZ9</accession>